<protein>
    <submittedName>
        <fullName evidence="1">Putative FMN-binding domain protein</fullName>
    </submittedName>
</protein>
<dbReference type="InterPro" id="IPR007396">
    <property type="entry name" value="TR_PAI2-type"/>
</dbReference>
<sequence length="88" mass="9681">MLDRLSAHFEARLLPKKPWSSSKMTDGVMERMMRMIVPCRLTITDVQGTWKLAQNKPESARLGAATGLEALGPDGVRLAALMRAVVSD</sequence>
<accession>A0A1J5QHZ8</accession>
<dbReference type="AlphaFoldDB" id="A0A1J5QHZ8"/>
<name>A0A1J5QHZ8_9ZZZZ</name>
<dbReference type="EMBL" id="MLJW01002112">
    <property type="protein sequence ID" value="OIQ75613.1"/>
    <property type="molecule type" value="Genomic_DNA"/>
</dbReference>
<dbReference type="Gene3D" id="2.30.110.10">
    <property type="entry name" value="Electron Transport, Fmn-binding Protein, Chain A"/>
    <property type="match status" value="1"/>
</dbReference>
<dbReference type="PANTHER" id="PTHR35802">
    <property type="entry name" value="PROTEASE SYNTHASE AND SPORULATION PROTEIN PAI 2"/>
    <property type="match status" value="1"/>
</dbReference>
<comment type="caution">
    <text evidence="1">The sequence shown here is derived from an EMBL/GenBank/DDBJ whole genome shotgun (WGS) entry which is preliminary data.</text>
</comment>
<organism evidence="1">
    <name type="scientific">mine drainage metagenome</name>
    <dbReference type="NCBI Taxonomy" id="410659"/>
    <lineage>
        <taxon>unclassified sequences</taxon>
        <taxon>metagenomes</taxon>
        <taxon>ecological metagenomes</taxon>
    </lineage>
</organism>
<gene>
    <name evidence="1" type="ORF">GALL_427210</name>
</gene>
<reference evidence="1" key="1">
    <citation type="submission" date="2016-10" db="EMBL/GenBank/DDBJ databases">
        <title>Sequence of Gallionella enrichment culture.</title>
        <authorList>
            <person name="Poehlein A."/>
            <person name="Muehling M."/>
            <person name="Daniel R."/>
        </authorList>
    </citation>
    <scope>NUCLEOTIDE SEQUENCE</scope>
</reference>
<dbReference type="PANTHER" id="PTHR35802:SF1">
    <property type="entry name" value="PROTEASE SYNTHASE AND SPORULATION PROTEIN PAI 2"/>
    <property type="match status" value="1"/>
</dbReference>
<proteinExistence type="predicted"/>
<dbReference type="SUPFAM" id="SSF50475">
    <property type="entry name" value="FMN-binding split barrel"/>
    <property type="match status" value="1"/>
</dbReference>
<evidence type="ECO:0000313" key="1">
    <source>
        <dbReference type="EMBL" id="OIQ75613.1"/>
    </source>
</evidence>
<dbReference type="InterPro" id="IPR012349">
    <property type="entry name" value="Split_barrel_FMN-bd"/>
</dbReference>